<dbReference type="AlphaFoldDB" id="A0A7S6RBN8"/>
<evidence type="ECO:0000313" key="1">
    <source>
        <dbReference type="EMBL" id="QOV21997.1"/>
    </source>
</evidence>
<dbReference type="RefSeq" id="WP_200987637.1">
    <property type="nucleotide sequence ID" value="NZ_CP063311.1"/>
</dbReference>
<keyword evidence="2" id="KW-1185">Reference proteome</keyword>
<dbReference type="KEGG" id="aee:IM676_15000"/>
<protein>
    <submittedName>
        <fullName evidence="1">Uncharacterized protein</fullName>
    </submittedName>
</protein>
<dbReference type="Proteomes" id="UP000593846">
    <property type="component" value="Chromosome"/>
</dbReference>
<accession>A0A7S6RBN8</accession>
<reference evidence="2" key="1">
    <citation type="submission" date="2020-10" db="EMBL/GenBank/DDBJ databases">
        <title>Genome-based taxonomic classification of the species Anabaenopsis elenkinii.</title>
        <authorList>
            <person name="Delbaje E."/>
            <person name="Andreote A.P.D."/>
            <person name="Pellegrinetti T.A."/>
            <person name="Cruz R.B."/>
            <person name="Branco L.H.Z."/>
            <person name="Fiore M.F."/>
        </authorList>
    </citation>
    <scope>NUCLEOTIDE SEQUENCE [LARGE SCALE GENOMIC DNA]</scope>
    <source>
        <strain evidence="2">CCIBt3563</strain>
    </source>
</reference>
<gene>
    <name evidence="1" type="ORF">IM676_15000</name>
</gene>
<sequence length="78" mass="9450">MLWLTKIAARYFIKDRLKIFQTINFDLKTPIKADDSIIQFVNHLEQQKPLMLKTWQLARSHLEIKEHPKTWRDSRSND</sequence>
<proteinExistence type="predicted"/>
<name>A0A7S6RBN8_9CYAN</name>
<organism evidence="1 2">
    <name type="scientific">Anabaenopsis elenkinii CCIBt3563</name>
    <dbReference type="NCBI Taxonomy" id="2779889"/>
    <lineage>
        <taxon>Bacteria</taxon>
        <taxon>Bacillati</taxon>
        <taxon>Cyanobacteriota</taxon>
        <taxon>Cyanophyceae</taxon>
        <taxon>Nostocales</taxon>
        <taxon>Nodulariaceae</taxon>
        <taxon>Anabaenopsis</taxon>
    </lineage>
</organism>
<evidence type="ECO:0000313" key="2">
    <source>
        <dbReference type="Proteomes" id="UP000593846"/>
    </source>
</evidence>
<dbReference type="EMBL" id="CP063311">
    <property type="protein sequence ID" value="QOV21997.1"/>
    <property type="molecule type" value="Genomic_DNA"/>
</dbReference>